<dbReference type="EMBL" id="KZ150261">
    <property type="protein sequence ID" value="PZC71746.1"/>
    <property type="molecule type" value="Genomic_DNA"/>
</dbReference>
<keyword evidence="2" id="KW-0732">Signal</keyword>
<keyword evidence="4" id="KW-1185">Reference proteome</keyword>
<dbReference type="Proteomes" id="UP000249218">
    <property type="component" value="Unassembled WGS sequence"/>
</dbReference>
<name>A0A2W1BG04_HELAM</name>
<protein>
    <submittedName>
        <fullName evidence="3">Uncharacterized protein</fullName>
    </submittedName>
</protein>
<gene>
    <name evidence="3" type="primary">HaOG212574</name>
    <name evidence="3" type="ORF">B5X24_HaOG212574</name>
</gene>
<feature type="region of interest" description="Disordered" evidence="1">
    <location>
        <begin position="117"/>
        <end position="136"/>
    </location>
</feature>
<accession>A0A2W1BG04</accession>
<feature type="compositionally biased region" description="Basic and acidic residues" evidence="1">
    <location>
        <begin position="120"/>
        <end position="130"/>
    </location>
</feature>
<evidence type="ECO:0000313" key="4">
    <source>
        <dbReference type="Proteomes" id="UP000249218"/>
    </source>
</evidence>
<reference evidence="3 4" key="1">
    <citation type="journal article" date="2017" name="BMC Biol.">
        <title>Genomic innovations, transcriptional plasticity and gene loss underlying the evolution and divergence of two highly polyphagous and invasive Helicoverpa pest species.</title>
        <authorList>
            <person name="Pearce S.L."/>
            <person name="Clarke D.F."/>
            <person name="East P.D."/>
            <person name="Elfekih S."/>
            <person name="Gordon K.H."/>
            <person name="Jermiin L.S."/>
            <person name="McGaughran A."/>
            <person name="Oakeshott J.G."/>
            <person name="Papanikolaou A."/>
            <person name="Perera O.P."/>
            <person name="Rane R.V."/>
            <person name="Richards S."/>
            <person name="Tay W.T."/>
            <person name="Walsh T.K."/>
            <person name="Anderson A."/>
            <person name="Anderson C.J."/>
            <person name="Asgari S."/>
            <person name="Board P.G."/>
            <person name="Bretschneider A."/>
            <person name="Campbell P.M."/>
            <person name="Chertemps T."/>
            <person name="Christeller J.T."/>
            <person name="Coppin C.W."/>
            <person name="Downes S.J."/>
            <person name="Duan G."/>
            <person name="Farnsworth C.A."/>
            <person name="Good R.T."/>
            <person name="Han L.B."/>
            <person name="Han Y.C."/>
            <person name="Hatje K."/>
            <person name="Horne I."/>
            <person name="Huang Y.P."/>
            <person name="Hughes D.S."/>
            <person name="Jacquin-Joly E."/>
            <person name="James W."/>
            <person name="Jhangiani S."/>
            <person name="Kollmar M."/>
            <person name="Kuwar S.S."/>
            <person name="Li S."/>
            <person name="Liu N.Y."/>
            <person name="Maibeche M.T."/>
            <person name="Miller J.R."/>
            <person name="Montagne N."/>
            <person name="Perry T."/>
            <person name="Qu J."/>
            <person name="Song S.V."/>
            <person name="Sutton G.G."/>
            <person name="Vogel H."/>
            <person name="Walenz B.P."/>
            <person name="Xu W."/>
            <person name="Zhang H.J."/>
            <person name="Zou Z."/>
            <person name="Batterham P."/>
            <person name="Edwards O.R."/>
            <person name="Feyereisen R."/>
            <person name="Gibbs R.A."/>
            <person name="Heckel D.G."/>
            <person name="McGrath A."/>
            <person name="Robin C."/>
            <person name="Scherer S.E."/>
            <person name="Worley K.C."/>
            <person name="Wu Y.D."/>
        </authorList>
    </citation>
    <scope>NUCLEOTIDE SEQUENCE [LARGE SCALE GENOMIC DNA]</scope>
    <source>
        <strain evidence="3">Harm_GR_Male_#8</strain>
        <tissue evidence="3">Whole organism</tissue>
    </source>
</reference>
<proteinExistence type="predicted"/>
<organism evidence="3 4">
    <name type="scientific">Helicoverpa armigera</name>
    <name type="common">Cotton bollworm</name>
    <name type="synonym">Heliothis armigera</name>
    <dbReference type="NCBI Taxonomy" id="29058"/>
    <lineage>
        <taxon>Eukaryota</taxon>
        <taxon>Metazoa</taxon>
        <taxon>Ecdysozoa</taxon>
        <taxon>Arthropoda</taxon>
        <taxon>Hexapoda</taxon>
        <taxon>Insecta</taxon>
        <taxon>Pterygota</taxon>
        <taxon>Neoptera</taxon>
        <taxon>Endopterygota</taxon>
        <taxon>Lepidoptera</taxon>
        <taxon>Glossata</taxon>
        <taxon>Ditrysia</taxon>
        <taxon>Noctuoidea</taxon>
        <taxon>Noctuidae</taxon>
        <taxon>Heliothinae</taxon>
        <taxon>Helicoverpa</taxon>
    </lineage>
</organism>
<sequence length="229" mass="25977">MNFLVCFSIIVLLHECLCSPCKTYTDETLLEDPLAIDFFWDTIKETDDKASRDNLDKGVHKSVPNFTPLIKYIVDTIQECVDSVVRDNLDKSVDKSVPNSDNPLEDPVVKAFLDTDEEVPGDHSDKDKSLNKSGLNSNESLEDALVTHYQNTFKVQCKVSGDKTDRPVDKSVPNFLDEPLRKTSHDKTLLDIFYEPLDTVLRDNLRKKVRKLVLNDVLSDPLDKFSRGS</sequence>
<feature type="signal peptide" evidence="2">
    <location>
        <begin position="1"/>
        <end position="18"/>
    </location>
</feature>
<feature type="chain" id="PRO_5015925328" evidence="2">
    <location>
        <begin position="19"/>
        <end position="229"/>
    </location>
</feature>
<dbReference type="AlphaFoldDB" id="A0A2W1BG04"/>
<evidence type="ECO:0000256" key="2">
    <source>
        <dbReference type="SAM" id="SignalP"/>
    </source>
</evidence>
<evidence type="ECO:0000313" key="3">
    <source>
        <dbReference type="EMBL" id="PZC71746.1"/>
    </source>
</evidence>
<evidence type="ECO:0000256" key="1">
    <source>
        <dbReference type="SAM" id="MobiDB-lite"/>
    </source>
</evidence>